<dbReference type="Pfam" id="PF03965">
    <property type="entry name" value="Penicillinase_R"/>
    <property type="match status" value="1"/>
</dbReference>
<organism evidence="5 6">
    <name type="scientific">Cohnella boryungensis</name>
    <dbReference type="NCBI Taxonomy" id="768479"/>
    <lineage>
        <taxon>Bacteria</taxon>
        <taxon>Bacillati</taxon>
        <taxon>Bacillota</taxon>
        <taxon>Bacilli</taxon>
        <taxon>Bacillales</taxon>
        <taxon>Paenibacillaceae</taxon>
        <taxon>Cohnella</taxon>
    </lineage>
</organism>
<keyword evidence="4" id="KW-0804">Transcription</keyword>
<name>A0ABV8S7B8_9BACL</name>
<dbReference type="PIRSF" id="PIRSF019455">
    <property type="entry name" value="CopR_AtkY"/>
    <property type="match status" value="1"/>
</dbReference>
<keyword evidence="6" id="KW-1185">Reference proteome</keyword>
<dbReference type="InterPro" id="IPR036388">
    <property type="entry name" value="WH-like_DNA-bd_sf"/>
</dbReference>
<evidence type="ECO:0000256" key="4">
    <source>
        <dbReference type="ARBA" id="ARBA00023163"/>
    </source>
</evidence>
<accession>A0ABV8S7B8</accession>
<evidence type="ECO:0000313" key="6">
    <source>
        <dbReference type="Proteomes" id="UP001595755"/>
    </source>
</evidence>
<comment type="caution">
    <text evidence="5">The sequence shown here is derived from an EMBL/GenBank/DDBJ whole genome shotgun (WGS) entry which is preliminary data.</text>
</comment>
<evidence type="ECO:0000313" key="5">
    <source>
        <dbReference type="EMBL" id="MFC4303035.1"/>
    </source>
</evidence>
<evidence type="ECO:0000256" key="3">
    <source>
        <dbReference type="ARBA" id="ARBA00023125"/>
    </source>
</evidence>
<keyword evidence="3" id="KW-0238">DNA-binding</keyword>
<sequence>MESMQITKAEMEIMQVVWESGTRMTTKEIAEKLPDKKITTLLTLAGRLIDKGALNSIKLGRSHAHEYWAAISEAEYQIMQTQSFVRSIHNGSAKSLISALFQDENLTKKDIDELREFINRETDFND</sequence>
<protein>
    <submittedName>
        <fullName evidence="5">BlaI/MecI/CopY family transcriptional regulator</fullName>
    </submittedName>
</protein>
<gene>
    <name evidence="5" type="ORF">ACFO1S_06195</name>
</gene>
<keyword evidence="2" id="KW-0805">Transcription regulation</keyword>
<dbReference type="RefSeq" id="WP_378126427.1">
    <property type="nucleotide sequence ID" value="NZ_JBHSED010000007.1"/>
</dbReference>
<dbReference type="SUPFAM" id="SSF46785">
    <property type="entry name" value="Winged helix' DNA-binding domain"/>
    <property type="match status" value="1"/>
</dbReference>
<dbReference type="InterPro" id="IPR036390">
    <property type="entry name" value="WH_DNA-bd_sf"/>
</dbReference>
<reference evidence="6" key="1">
    <citation type="journal article" date="2019" name="Int. J. Syst. Evol. Microbiol.">
        <title>The Global Catalogue of Microorganisms (GCM) 10K type strain sequencing project: providing services to taxonomists for standard genome sequencing and annotation.</title>
        <authorList>
            <consortium name="The Broad Institute Genomics Platform"/>
            <consortium name="The Broad Institute Genome Sequencing Center for Infectious Disease"/>
            <person name="Wu L."/>
            <person name="Ma J."/>
        </authorList>
    </citation>
    <scope>NUCLEOTIDE SEQUENCE [LARGE SCALE GENOMIC DNA]</scope>
    <source>
        <strain evidence="6">CGMCC 4.1641</strain>
    </source>
</reference>
<dbReference type="Gene3D" id="1.10.4040.10">
    <property type="entry name" value="Penicillinase repressor domain"/>
    <property type="match status" value="1"/>
</dbReference>
<dbReference type="Gene3D" id="1.10.10.10">
    <property type="entry name" value="Winged helix-like DNA-binding domain superfamily/Winged helix DNA-binding domain"/>
    <property type="match status" value="1"/>
</dbReference>
<dbReference type="InterPro" id="IPR005650">
    <property type="entry name" value="BlaI_family"/>
</dbReference>
<evidence type="ECO:0000256" key="2">
    <source>
        <dbReference type="ARBA" id="ARBA00023015"/>
    </source>
</evidence>
<dbReference type="EMBL" id="JBHSED010000007">
    <property type="protein sequence ID" value="MFC4303035.1"/>
    <property type="molecule type" value="Genomic_DNA"/>
</dbReference>
<comment type="similarity">
    <text evidence="1">Belongs to the BlaI transcriptional regulatory family.</text>
</comment>
<proteinExistence type="inferred from homology"/>
<evidence type="ECO:0000256" key="1">
    <source>
        <dbReference type="ARBA" id="ARBA00011046"/>
    </source>
</evidence>
<dbReference type="Proteomes" id="UP001595755">
    <property type="component" value="Unassembled WGS sequence"/>
</dbReference>